<reference evidence="12 13" key="1">
    <citation type="journal article" date="2004" name="Nature">
        <title>Genome evolution in yeasts.</title>
        <authorList>
            <consortium name="Genolevures"/>
            <person name="Dujon B."/>
            <person name="Sherman D."/>
            <person name="Fischer G."/>
            <person name="Durrens P."/>
            <person name="Casaregola S."/>
            <person name="Lafontaine I."/>
            <person name="de Montigny J."/>
            <person name="Marck C."/>
            <person name="Neuveglise C."/>
            <person name="Talla E."/>
            <person name="Goffard N."/>
            <person name="Frangeul L."/>
            <person name="Aigle M."/>
            <person name="Anthouard V."/>
            <person name="Babour A."/>
            <person name="Barbe V."/>
            <person name="Barnay S."/>
            <person name="Blanchin S."/>
            <person name="Beckerich J.M."/>
            <person name="Beyne E."/>
            <person name="Bleykasten C."/>
            <person name="Boisrame A."/>
            <person name="Boyer J."/>
            <person name="Cattolico L."/>
            <person name="Confanioleri F."/>
            <person name="de Daruvar A."/>
            <person name="Despons L."/>
            <person name="Fabre E."/>
            <person name="Fairhead C."/>
            <person name="Ferry-Dumazet H."/>
            <person name="Groppi A."/>
            <person name="Hantraye F."/>
            <person name="Hennequin C."/>
            <person name="Jauniaux N."/>
            <person name="Joyet P."/>
            <person name="Kachouri R."/>
            <person name="Kerrest A."/>
            <person name="Koszul R."/>
            <person name="Lemaire M."/>
            <person name="Lesur I."/>
            <person name="Ma L."/>
            <person name="Muller H."/>
            <person name="Nicaud J.M."/>
            <person name="Nikolski M."/>
            <person name="Oztas S."/>
            <person name="Ozier-Kalogeropoulos O."/>
            <person name="Pellenz S."/>
            <person name="Potier S."/>
            <person name="Richard G.F."/>
            <person name="Straub M.L."/>
            <person name="Suleau A."/>
            <person name="Swennene D."/>
            <person name="Tekaia F."/>
            <person name="Wesolowski-Louvel M."/>
            <person name="Westhof E."/>
            <person name="Wirth B."/>
            <person name="Zeniou-Meyer M."/>
            <person name="Zivanovic I."/>
            <person name="Bolotin-Fukuhara M."/>
            <person name="Thierry A."/>
            <person name="Bouchier C."/>
            <person name="Caudron B."/>
            <person name="Scarpelli C."/>
            <person name="Gaillardin C."/>
            <person name="Weissenbach J."/>
            <person name="Wincker P."/>
            <person name="Souciet J.L."/>
        </authorList>
    </citation>
    <scope>NUCLEOTIDE SEQUENCE [LARGE SCALE GENOMIC DNA]</scope>
    <source>
        <strain evidence="13">ATCC 36239 / CBS 767 / BCRC 21394 / JCM 1990 / NBRC 0083 / IGC 2968</strain>
    </source>
</reference>
<feature type="transmembrane region" description="Helical" evidence="10">
    <location>
        <begin position="183"/>
        <end position="208"/>
    </location>
</feature>
<dbReference type="PANTHER" id="PTHR48022">
    <property type="entry name" value="PLASTIDIC GLUCOSE TRANSPORTER 4"/>
    <property type="match status" value="1"/>
</dbReference>
<evidence type="ECO:0000259" key="11">
    <source>
        <dbReference type="PROSITE" id="PS50850"/>
    </source>
</evidence>
<keyword evidence="3 8" id="KW-0813">Transport</keyword>
<dbReference type="InterPro" id="IPR005828">
    <property type="entry name" value="MFS_sugar_transport-like"/>
</dbReference>
<organism evidence="12 13">
    <name type="scientific">Debaryomyces hansenii (strain ATCC 36239 / CBS 767 / BCRC 21394 / JCM 1990 / NBRC 0083 / IGC 2968)</name>
    <name type="common">Yeast</name>
    <name type="synonym">Torulaspora hansenii</name>
    <dbReference type="NCBI Taxonomy" id="284592"/>
    <lineage>
        <taxon>Eukaryota</taxon>
        <taxon>Fungi</taxon>
        <taxon>Dikarya</taxon>
        <taxon>Ascomycota</taxon>
        <taxon>Saccharomycotina</taxon>
        <taxon>Pichiomycetes</taxon>
        <taxon>Debaryomycetaceae</taxon>
        <taxon>Debaryomyces</taxon>
    </lineage>
</organism>
<comment type="subcellular location">
    <subcellularLocation>
        <location evidence="1">Membrane</location>
        <topology evidence="1">Multi-pass membrane protein</topology>
    </subcellularLocation>
</comment>
<evidence type="ECO:0000256" key="5">
    <source>
        <dbReference type="ARBA" id="ARBA00022692"/>
    </source>
</evidence>
<dbReference type="InterPro" id="IPR036259">
    <property type="entry name" value="MFS_trans_sf"/>
</dbReference>
<feature type="transmembrane region" description="Helical" evidence="10">
    <location>
        <begin position="376"/>
        <end position="398"/>
    </location>
</feature>
<dbReference type="FunCoup" id="Q6BVV0">
    <property type="interactions" value="1505"/>
</dbReference>
<keyword evidence="13" id="KW-1185">Reference proteome</keyword>
<dbReference type="KEGG" id="dha:DEHA2B16500g"/>
<dbReference type="InterPro" id="IPR050360">
    <property type="entry name" value="MFS_Sugar_Transporters"/>
</dbReference>
<dbReference type="EMBL" id="CR382134">
    <property type="protein sequence ID" value="CAG85683.2"/>
    <property type="molecule type" value="Genomic_DNA"/>
</dbReference>
<dbReference type="GeneID" id="2913646"/>
<proteinExistence type="inferred from homology"/>
<dbReference type="OMA" id="GWCSITF"/>
<evidence type="ECO:0000256" key="2">
    <source>
        <dbReference type="ARBA" id="ARBA00010992"/>
    </source>
</evidence>
<evidence type="ECO:0000313" key="13">
    <source>
        <dbReference type="Proteomes" id="UP000000599"/>
    </source>
</evidence>
<dbReference type="NCBIfam" id="TIGR00879">
    <property type="entry name" value="SP"/>
    <property type="match status" value="1"/>
</dbReference>
<dbReference type="InParanoid" id="Q6BVV0"/>
<dbReference type="InterPro" id="IPR020846">
    <property type="entry name" value="MFS_dom"/>
</dbReference>
<feature type="compositionally biased region" description="Polar residues" evidence="9">
    <location>
        <begin position="1"/>
        <end position="13"/>
    </location>
</feature>
<keyword evidence="4" id="KW-0762">Sugar transport</keyword>
<evidence type="ECO:0000313" key="12">
    <source>
        <dbReference type="EMBL" id="CAG85683.2"/>
    </source>
</evidence>
<dbReference type="PROSITE" id="PS00216">
    <property type="entry name" value="SUGAR_TRANSPORT_1"/>
    <property type="match status" value="2"/>
</dbReference>
<evidence type="ECO:0000256" key="9">
    <source>
        <dbReference type="SAM" id="MobiDB-lite"/>
    </source>
</evidence>
<dbReference type="PROSITE" id="PS50850">
    <property type="entry name" value="MFS"/>
    <property type="match status" value="1"/>
</dbReference>
<evidence type="ECO:0000256" key="10">
    <source>
        <dbReference type="SAM" id="Phobius"/>
    </source>
</evidence>
<name>Q6BVV0_DEBHA</name>
<dbReference type="InterPro" id="IPR003663">
    <property type="entry name" value="Sugar/inositol_transpt"/>
</dbReference>
<dbReference type="OrthoDB" id="5141738at2759"/>
<feature type="region of interest" description="Disordered" evidence="9">
    <location>
        <begin position="1"/>
        <end position="39"/>
    </location>
</feature>
<feature type="transmembrane region" description="Helical" evidence="10">
    <location>
        <begin position="220"/>
        <end position="242"/>
    </location>
</feature>
<dbReference type="GO" id="GO:0055056">
    <property type="term" value="F:D-glucose transmembrane transporter activity"/>
    <property type="evidence" value="ECO:0007669"/>
    <property type="project" value="UniProtKB-ARBA"/>
</dbReference>
<dbReference type="GO" id="GO:0005886">
    <property type="term" value="C:plasma membrane"/>
    <property type="evidence" value="ECO:0007669"/>
    <property type="project" value="TreeGrafter"/>
</dbReference>
<feature type="transmembrane region" description="Helical" evidence="10">
    <location>
        <begin position="160"/>
        <end position="177"/>
    </location>
</feature>
<dbReference type="Pfam" id="PF00083">
    <property type="entry name" value="Sugar_tr"/>
    <property type="match status" value="1"/>
</dbReference>
<dbReference type="SUPFAM" id="SSF103473">
    <property type="entry name" value="MFS general substrate transporter"/>
    <property type="match status" value="1"/>
</dbReference>
<sequence length="576" mass="63577">MTNTEPNTESSTVEAGVNDNVSTSNSTTNYGTEPQGTHEKLENYGDIEKHEIPDNEGQIPTADEILNKLPVMPERSTKDQLSSIVLCFFIAFGGFIFGFDTGTISGFTNMPDYIDRFGLQDANGDSKTYKIGLIVAIFNVGCAFGCIFLSKIADVYGRRIGLMFAMIVYIVGIIIQISAQSSWIQIVFGRLIAGFAVGTVSVLSPLFISETSPKAYRGTLVCCFQLCVTFGIFIGYCINYGTYHNFNDSRQWRISLGLSFAWAIFLFIGMVFSPESPRYLIEKGKIEEAKKSISFSNGVSPEEPGVYTEIQLIQSGIDREKLAGNASWGQLVVGKPRILMRVITGVMLQSLQQLTGNNYFFYYGTYIFDAVGLSDSFQTSIVLGVVNFASTFVGIYAIEKLGRRLCLLSGGVAMAICFLIYSVLGTVGDVHIKPQGNAQIFITTLFIFFFASTWAGGVYSIVSEIYPLRIRSKAMAVATAGNWTWGFLISFFTTAITNEIQFAYGFVFFGCICFGTVFTYFFVYETKGLSLEEVDQLYASGIPAWKSSSWKVPSQEDMAFSAGYAAKDKPEDKRQE</sequence>
<feature type="transmembrane region" description="Helical" evidence="10">
    <location>
        <begin position="440"/>
        <end position="462"/>
    </location>
</feature>
<dbReference type="Gene3D" id="1.20.1250.20">
    <property type="entry name" value="MFS general substrate transporter like domains"/>
    <property type="match status" value="1"/>
</dbReference>
<accession>Q6BVV0</accession>
<comment type="similarity">
    <text evidence="2 8">Belongs to the major facilitator superfamily. Sugar transporter (TC 2.A.1.1) family.</text>
</comment>
<keyword evidence="7 10" id="KW-0472">Membrane</keyword>
<keyword evidence="6 10" id="KW-1133">Transmembrane helix</keyword>
<dbReference type="PRINTS" id="PR00171">
    <property type="entry name" value="SUGRTRNSPORT"/>
</dbReference>
<dbReference type="HOGENOM" id="CLU_001265_30_1_1"/>
<dbReference type="PROSITE" id="PS00217">
    <property type="entry name" value="SUGAR_TRANSPORT_2"/>
    <property type="match status" value="1"/>
</dbReference>
<dbReference type="InterPro" id="IPR005829">
    <property type="entry name" value="Sugar_transporter_CS"/>
</dbReference>
<feature type="transmembrane region" description="Helical" evidence="10">
    <location>
        <begin position="405"/>
        <end position="428"/>
    </location>
</feature>
<feature type="transmembrane region" description="Helical" evidence="10">
    <location>
        <begin position="254"/>
        <end position="273"/>
    </location>
</feature>
<protein>
    <submittedName>
        <fullName evidence="12">DEHA2B16500p</fullName>
    </submittedName>
</protein>
<dbReference type="AlphaFoldDB" id="Q6BVV0"/>
<feature type="transmembrane region" description="Helical" evidence="10">
    <location>
        <begin position="474"/>
        <end position="496"/>
    </location>
</feature>
<evidence type="ECO:0000256" key="7">
    <source>
        <dbReference type="ARBA" id="ARBA00023136"/>
    </source>
</evidence>
<dbReference type="FunFam" id="1.20.1250.20:FF:000044">
    <property type="entry name" value="Hexose transporter Hxt3p"/>
    <property type="match status" value="1"/>
</dbReference>
<dbReference type="RefSeq" id="XP_457669.2">
    <property type="nucleotide sequence ID" value="XM_457669.1"/>
</dbReference>
<dbReference type="GO" id="GO:0005351">
    <property type="term" value="F:carbohydrate:proton symporter activity"/>
    <property type="evidence" value="ECO:0007669"/>
    <property type="project" value="TreeGrafter"/>
</dbReference>
<feature type="transmembrane region" description="Helical" evidence="10">
    <location>
        <begin position="128"/>
        <end position="148"/>
    </location>
</feature>
<dbReference type="Proteomes" id="UP000000599">
    <property type="component" value="Chromosome B"/>
</dbReference>
<evidence type="ECO:0000256" key="4">
    <source>
        <dbReference type="ARBA" id="ARBA00022597"/>
    </source>
</evidence>
<feature type="transmembrane region" description="Helical" evidence="10">
    <location>
        <begin position="338"/>
        <end position="356"/>
    </location>
</feature>
<feature type="compositionally biased region" description="Low complexity" evidence="9">
    <location>
        <begin position="20"/>
        <end position="29"/>
    </location>
</feature>
<evidence type="ECO:0000256" key="6">
    <source>
        <dbReference type="ARBA" id="ARBA00022989"/>
    </source>
</evidence>
<evidence type="ECO:0000256" key="8">
    <source>
        <dbReference type="RuleBase" id="RU003346"/>
    </source>
</evidence>
<keyword evidence="5 10" id="KW-0812">Transmembrane</keyword>
<feature type="domain" description="Major facilitator superfamily (MFS) profile" evidence="11">
    <location>
        <begin position="86"/>
        <end position="527"/>
    </location>
</feature>
<dbReference type="eggNOG" id="KOG0254">
    <property type="taxonomic scope" value="Eukaryota"/>
</dbReference>
<feature type="transmembrane region" description="Helical" evidence="10">
    <location>
        <begin position="84"/>
        <end position="108"/>
    </location>
</feature>
<dbReference type="VEuPathDB" id="FungiDB:DEHA2B16500g"/>
<dbReference type="CDD" id="cd17356">
    <property type="entry name" value="MFS_HXT"/>
    <property type="match status" value="1"/>
</dbReference>
<feature type="transmembrane region" description="Helical" evidence="10">
    <location>
        <begin position="502"/>
        <end position="523"/>
    </location>
</feature>
<gene>
    <name evidence="12" type="ordered locus">DEHA2B16500g</name>
</gene>
<evidence type="ECO:0000256" key="1">
    <source>
        <dbReference type="ARBA" id="ARBA00004141"/>
    </source>
</evidence>
<dbReference type="PANTHER" id="PTHR48022:SF75">
    <property type="entry name" value="GALACTOSE TRANSPORTER-RELATED"/>
    <property type="match status" value="1"/>
</dbReference>
<evidence type="ECO:0000256" key="3">
    <source>
        <dbReference type="ARBA" id="ARBA00022448"/>
    </source>
</evidence>